<dbReference type="Proteomes" id="UP000799757">
    <property type="component" value="Unassembled WGS sequence"/>
</dbReference>
<reference evidence="2" key="1">
    <citation type="journal article" date="2020" name="Stud. Mycol.">
        <title>101 Dothideomycetes genomes: a test case for predicting lifestyles and emergence of pathogens.</title>
        <authorList>
            <person name="Haridas S."/>
            <person name="Albert R."/>
            <person name="Binder M."/>
            <person name="Bloem J."/>
            <person name="Labutti K."/>
            <person name="Salamov A."/>
            <person name="Andreopoulos B."/>
            <person name="Baker S."/>
            <person name="Barry K."/>
            <person name="Bills G."/>
            <person name="Bluhm B."/>
            <person name="Cannon C."/>
            <person name="Castanera R."/>
            <person name="Culley D."/>
            <person name="Daum C."/>
            <person name="Ezra D."/>
            <person name="Gonzalez J."/>
            <person name="Henrissat B."/>
            <person name="Kuo A."/>
            <person name="Liang C."/>
            <person name="Lipzen A."/>
            <person name="Lutzoni F."/>
            <person name="Magnuson J."/>
            <person name="Mondo S."/>
            <person name="Nolan M."/>
            <person name="Ohm R."/>
            <person name="Pangilinan J."/>
            <person name="Park H.-J."/>
            <person name="Ramirez L."/>
            <person name="Alfaro M."/>
            <person name="Sun H."/>
            <person name="Tritt A."/>
            <person name="Yoshinaga Y."/>
            <person name="Zwiers L.-H."/>
            <person name="Turgeon B."/>
            <person name="Goodwin S."/>
            <person name="Spatafora J."/>
            <person name="Crous P."/>
            <person name="Grigoriev I."/>
        </authorList>
    </citation>
    <scope>NUCLEOTIDE SEQUENCE</scope>
    <source>
        <strain evidence="2">CBS 109.77</strain>
    </source>
</reference>
<feature type="region of interest" description="Disordered" evidence="1">
    <location>
        <begin position="24"/>
        <end position="110"/>
    </location>
</feature>
<gene>
    <name evidence="2" type="ORF">K505DRAFT_127053</name>
</gene>
<keyword evidence="3" id="KW-1185">Reference proteome</keyword>
<dbReference type="AlphaFoldDB" id="A0A6A6WTK5"/>
<sequence length="110" mass="12811">MRHILNSFFFSNAHCFLAHCERKKMVMKNKKKKKKKKKEDKGQRNIPVLPDIKHQQQLKGPDRHVERTPLSHSKPPLPLPSAITTASPPSPPPHYHHHHHISPQYPTDED</sequence>
<proteinExistence type="predicted"/>
<accession>A0A6A6WTK5</accession>
<feature type="compositionally biased region" description="Basic residues" evidence="1">
    <location>
        <begin position="25"/>
        <end position="38"/>
    </location>
</feature>
<evidence type="ECO:0000313" key="2">
    <source>
        <dbReference type="EMBL" id="KAF2787412.1"/>
    </source>
</evidence>
<evidence type="ECO:0000313" key="3">
    <source>
        <dbReference type="Proteomes" id="UP000799757"/>
    </source>
</evidence>
<evidence type="ECO:0000256" key="1">
    <source>
        <dbReference type="SAM" id="MobiDB-lite"/>
    </source>
</evidence>
<feature type="compositionally biased region" description="Basic and acidic residues" evidence="1">
    <location>
        <begin position="60"/>
        <end position="69"/>
    </location>
</feature>
<protein>
    <submittedName>
        <fullName evidence="2">Uncharacterized protein</fullName>
    </submittedName>
</protein>
<organism evidence="2 3">
    <name type="scientific">Melanomma pulvis-pyrius CBS 109.77</name>
    <dbReference type="NCBI Taxonomy" id="1314802"/>
    <lineage>
        <taxon>Eukaryota</taxon>
        <taxon>Fungi</taxon>
        <taxon>Dikarya</taxon>
        <taxon>Ascomycota</taxon>
        <taxon>Pezizomycotina</taxon>
        <taxon>Dothideomycetes</taxon>
        <taxon>Pleosporomycetidae</taxon>
        <taxon>Pleosporales</taxon>
        <taxon>Melanommataceae</taxon>
        <taxon>Melanomma</taxon>
    </lineage>
</organism>
<name>A0A6A6WTK5_9PLEO</name>
<feature type="compositionally biased region" description="Low complexity" evidence="1">
    <location>
        <begin position="70"/>
        <end position="87"/>
    </location>
</feature>
<dbReference type="EMBL" id="MU002322">
    <property type="protein sequence ID" value="KAF2787412.1"/>
    <property type="molecule type" value="Genomic_DNA"/>
</dbReference>